<dbReference type="EMBL" id="BTSX01000005">
    <property type="protein sequence ID" value="GMS99222.1"/>
    <property type="molecule type" value="Genomic_DNA"/>
</dbReference>
<evidence type="ECO:0000313" key="3">
    <source>
        <dbReference type="Proteomes" id="UP001432027"/>
    </source>
</evidence>
<sequence>RFNSGGCAVAEGVNCRKCRLNEMERMLSERSSTPTRERTCTLPSAPTEEENNKHVDEANHPSPSSPRLARHKNNIKIIKKK</sequence>
<evidence type="ECO:0000313" key="2">
    <source>
        <dbReference type="EMBL" id="GMS99222.1"/>
    </source>
</evidence>
<reference evidence="2" key="1">
    <citation type="submission" date="2023-10" db="EMBL/GenBank/DDBJ databases">
        <title>Genome assembly of Pristionchus species.</title>
        <authorList>
            <person name="Yoshida K."/>
            <person name="Sommer R.J."/>
        </authorList>
    </citation>
    <scope>NUCLEOTIDE SEQUENCE</scope>
    <source>
        <strain evidence="2">RS0144</strain>
    </source>
</reference>
<feature type="non-terminal residue" evidence="2">
    <location>
        <position position="1"/>
    </location>
</feature>
<feature type="region of interest" description="Disordered" evidence="1">
    <location>
        <begin position="26"/>
        <end position="81"/>
    </location>
</feature>
<feature type="compositionally biased region" description="Basic residues" evidence="1">
    <location>
        <begin position="68"/>
        <end position="81"/>
    </location>
</feature>
<keyword evidence="3" id="KW-1185">Reference proteome</keyword>
<accession>A0AAV5TXY0</accession>
<comment type="caution">
    <text evidence="2">The sequence shown here is derived from an EMBL/GenBank/DDBJ whole genome shotgun (WGS) entry which is preliminary data.</text>
</comment>
<dbReference type="AlphaFoldDB" id="A0AAV5TXY0"/>
<proteinExistence type="predicted"/>
<protein>
    <submittedName>
        <fullName evidence="2">Uncharacterized protein</fullName>
    </submittedName>
</protein>
<name>A0AAV5TXY0_9BILA</name>
<gene>
    <name evidence="2" type="ORF">PENTCL1PPCAC_21397</name>
</gene>
<feature type="compositionally biased region" description="Basic and acidic residues" evidence="1">
    <location>
        <begin position="50"/>
        <end position="59"/>
    </location>
</feature>
<dbReference type="Proteomes" id="UP001432027">
    <property type="component" value="Unassembled WGS sequence"/>
</dbReference>
<organism evidence="2 3">
    <name type="scientific">Pristionchus entomophagus</name>
    <dbReference type="NCBI Taxonomy" id="358040"/>
    <lineage>
        <taxon>Eukaryota</taxon>
        <taxon>Metazoa</taxon>
        <taxon>Ecdysozoa</taxon>
        <taxon>Nematoda</taxon>
        <taxon>Chromadorea</taxon>
        <taxon>Rhabditida</taxon>
        <taxon>Rhabditina</taxon>
        <taxon>Diplogasteromorpha</taxon>
        <taxon>Diplogasteroidea</taxon>
        <taxon>Neodiplogasteridae</taxon>
        <taxon>Pristionchus</taxon>
    </lineage>
</organism>
<evidence type="ECO:0000256" key="1">
    <source>
        <dbReference type="SAM" id="MobiDB-lite"/>
    </source>
</evidence>